<feature type="transmembrane region" description="Helical" evidence="7">
    <location>
        <begin position="358"/>
        <end position="382"/>
    </location>
</feature>
<feature type="region of interest" description="Disordered" evidence="6">
    <location>
        <begin position="1"/>
        <end position="23"/>
    </location>
</feature>
<evidence type="ECO:0000256" key="2">
    <source>
        <dbReference type="ARBA" id="ARBA00022448"/>
    </source>
</evidence>
<dbReference type="InterPro" id="IPR020846">
    <property type="entry name" value="MFS_dom"/>
</dbReference>
<dbReference type="Gene3D" id="1.20.1250.20">
    <property type="entry name" value="MFS general substrate transporter like domains"/>
    <property type="match status" value="2"/>
</dbReference>
<comment type="caution">
    <text evidence="9">The sequence shown here is derived from an EMBL/GenBank/DDBJ whole genome shotgun (WGS) entry which is preliminary data.</text>
</comment>
<feature type="transmembrane region" description="Helical" evidence="7">
    <location>
        <begin position="79"/>
        <end position="101"/>
    </location>
</feature>
<feature type="compositionally biased region" description="Basic and acidic residues" evidence="6">
    <location>
        <begin position="1"/>
        <end position="16"/>
    </location>
</feature>
<name>A0AAE8MUP5_9PEZI</name>
<feature type="domain" description="Major facilitator superfamily (MFS) profile" evidence="8">
    <location>
        <begin position="42"/>
        <end position="454"/>
    </location>
</feature>
<feature type="transmembrane region" description="Helical" evidence="7">
    <location>
        <begin position="139"/>
        <end position="160"/>
    </location>
</feature>
<dbReference type="PROSITE" id="PS50850">
    <property type="entry name" value="MFS"/>
    <property type="match status" value="1"/>
</dbReference>
<evidence type="ECO:0000256" key="4">
    <source>
        <dbReference type="ARBA" id="ARBA00022989"/>
    </source>
</evidence>
<sequence>MSDEVKEKPLEDESHSVDVSPTGQQIDPAIQKRALLKFDAVVLGCFGLMYMLANLDRNNLGNANIMGLPEDLNLKGNQFGNAVSIFFATYVVFEAPCSIILKPIGPRYLLSVCMLGWGAVCLSMAFVKNANQLYACRLLLGLFEASLIPCINTYAGMVYLRSEMSIRSAIYYAFSAIAGAFGGLLASGISTIKNNTLNHWSWLFLIEGAMTIGLVPVIFFAFPESPLTAWFLNEEERNVMRLRYELNPHLGIDEAFSWNNVFSAFKDVKLWIHAVLQFSVDISLFGFTTFLPALVKGLGYTGVHAQLLTVPVYAWATIAYFGIAFASDGKGLRGPFILGALVFLVAGYAVMLGTDSIAARYTAVFILAVGIYPTTGIAIVWLNSNFAGHYKRATAVGTTFTIGNVAGAVVGQIFQAQSQPRYLPGVRIALAFGCLAMVLVLVLMAGLHWTNKKRQQRLAQADDDVTHEAWRLGQMDDYSDLFKYNL</sequence>
<evidence type="ECO:0000256" key="6">
    <source>
        <dbReference type="SAM" id="MobiDB-lite"/>
    </source>
</evidence>
<feature type="transmembrane region" description="Helical" evidence="7">
    <location>
        <begin position="426"/>
        <end position="447"/>
    </location>
</feature>
<dbReference type="PANTHER" id="PTHR43791:SF101">
    <property type="entry name" value="HIGH-AFFINITY NICOTINIC ACID TRANSPORTER"/>
    <property type="match status" value="1"/>
</dbReference>
<dbReference type="GO" id="GO:0022857">
    <property type="term" value="F:transmembrane transporter activity"/>
    <property type="evidence" value="ECO:0007669"/>
    <property type="project" value="InterPro"/>
</dbReference>
<dbReference type="InterPro" id="IPR036259">
    <property type="entry name" value="MFS_trans_sf"/>
</dbReference>
<dbReference type="FunFam" id="1.20.1250.20:FF:000018">
    <property type="entry name" value="MFS transporter permease"/>
    <property type="match status" value="1"/>
</dbReference>
<protein>
    <submittedName>
        <fullName evidence="9">Related to high affinity nicotinic acid permease</fullName>
    </submittedName>
</protein>
<keyword evidence="4 7" id="KW-1133">Transmembrane helix</keyword>
<reference evidence="9" key="1">
    <citation type="submission" date="2018-03" db="EMBL/GenBank/DDBJ databases">
        <authorList>
            <person name="Guldener U."/>
        </authorList>
    </citation>
    <scope>NUCLEOTIDE SEQUENCE</scope>
</reference>
<dbReference type="InterPro" id="IPR011701">
    <property type="entry name" value="MFS"/>
</dbReference>
<feature type="transmembrane region" description="Helical" evidence="7">
    <location>
        <begin position="108"/>
        <end position="127"/>
    </location>
</feature>
<evidence type="ECO:0000259" key="8">
    <source>
        <dbReference type="PROSITE" id="PS50850"/>
    </source>
</evidence>
<comment type="subcellular location">
    <subcellularLocation>
        <location evidence="1">Membrane</location>
        <topology evidence="1">Multi-pass membrane protein</topology>
    </subcellularLocation>
</comment>
<evidence type="ECO:0000256" key="5">
    <source>
        <dbReference type="ARBA" id="ARBA00023136"/>
    </source>
</evidence>
<dbReference type="PANTHER" id="PTHR43791">
    <property type="entry name" value="PERMEASE-RELATED"/>
    <property type="match status" value="1"/>
</dbReference>
<feature type="transmembrane region" description="Helical" evidence="7">
    <location>
        <begin position="34"/>
        <end position="53"/>
    </location>
</feature>
<evidence type="ECO:0000256" key="7">
    <source>
        <dbReference type="SAM" id="Phobius"/>
    </source>
</evidence>
<keyword evidence="3 7" id="KW-0812">Transmembrane</keyword>
<evidence type="ECO:0000256" key="3">
    <source>
        <dbReference type="ARBA" id="ARBA00022692"/>
    </source>
</evidence>
<keyword evidence="5 7" id="KW-0472">Membrane</keyword>
<keyword evidence="10" id="KW-1185">Reference proteome</keyword>
<accession>A0AAE8MUP5</accession>
<dbReference type="Proteomes" id="UP001187682">
    <property type="component" value="Unassembled WGS sequence"/>
</dbReference>
<gene>
    <name evidence="9" type="ORF">DNG_02168</name>
</gene>
<dbReference type="EMBL" id="ONZQ02000002">
    <property type="protein sequence ID" value="SPN99133.1"/>
    <property type="molecule type" value="Genomic_DNA"/>
</dbReference>
<feature type="transmembrane region" description="Helical" evidence="7">
    <location>
        <begin position="169"/>
        <end position="190"/>
    </location>
</feature>
<dbReference type="GO" id="GO:0016020">
    <property type="term" value="C:membrane"/>
    <property type="evidence" value="ECO:0007669"/>
    <property type="project" value="UniProtKB-SubCell"/>
</dbReference>
<feature type="transmembrane region" description="Helical" evidence="7">
    <location>
        <begin position="335"/>
        <end position="352"/>
    </location>
</feature>
<feature type="transmembrane region" description="Helical" evidence="7">
    <location>
        <begin position="394"/>
        <end position="414"/>
    </location>
</feature>
<feature type="transmembrane region" description="Helical" evidence="7">
    <location>
        <begin position="303"/>
        <end position="323"/>
    </location>
</feature>
<dbReference type="FunFam" id="1.20.1250.20:FF:000013">
    <property type="entry name" value="MFS general substrate transporter"/>
    <property type="match status" value="1"/>
</dbReference>
<dbReference type="Pfam" id="PF07690">
    <property type="entry name" value="MFS_1"/>
    <property type="match status" value="1"/>
</dbReference>
<evidence type="ECO:0000313" key="10">
    <source>
        <dbReference type="Proteomes" id="UP001187682"/>
    </source>
</evidence>
<proteinExistence type="predicted"/>
<feature type="transmembrane region" description="Helical" evidence="7">
    <location>
        <begin position="270"/>
        <end position="291"/>
    </location>
</feature>
<evidence type="ECO:0000256" key="1">
    <source>
        <dbReference type="ARBA" id="ARBA00004141"/>
    </source>
</evidence>
<dbReference type="AlphaFoldDB" id="A0AAE8MUP5"/>
<feature type="transmembrane region" description="Helical" evidence="7">
    <location>
        <begin position="202"/>
        <end position="222"/>
    </location>
</feature>
<keyword evidence="2" id="KW-0813">Transport</keyword>
<dbReference type="SUPFAM" id="SSF103473">
    <property type="entry name" value="MFS general substrate transporter"/>
    <property type="match status" value="1"/>
</dbReference>
<organism evidence="9 10">
    <name type="scientific">Cephalotrichum gorgonifer</name>
    <dbReference type="NCBI Taxonomy" id="2041049"/>
    <lineage>
        <taxon>Eukaryota</taxon>
        <taxon>Fungi</taxon>
        <taxon>Dikarya</taxon>
        <taxon>Ascomycota</taxon>
        <taxon>Pezizomycotina</taxon>
        <taxon>Sordariomycetes</taxon>
        <taxon>Hypocreomycetidae</taxon>
        <taxon>Microascales</taxon>
        <taxon>Microascaceae</taxon>
        <taxon>Cephalotrichum</taxon>
    </lineage>
</organism>
<evidence type="ECO:0000313" key="9">
    <source>
        <dbReference type="EMBL" id="SPN99133.1"/>
    </source>
</evidence>